<protein>
    <submittedName>
        <fullName evidence="1">Uncharacterized protein</fullName>
    </submittedName>
</protein>
<dbReference type="EMBL" id="JAVYJV010000011">
    <property type="protein sequence ID" value="KAK4359587.1"/>
    <property type="molecule type" value="Genomic_DNA"/>
</dbReference>
<name>A0AAE1V8K5_9SOLA</name>
<proteinExistence type="predicted"/>
<organism evidence="1 2">
    <name type="scientific">Anisodus tanguticus</name>
    <dbReference type="NCBI Taxonomy" id="243964"/>
    <lineage>
        <taxon>Eukaryota</taxon>
        <taxon>Viridiplantae</taxon>
        <taxon>Streptophyta</taxon>
        <taxon>Embryophyta</taxon>
        <taxon>Tracheophyta</taxon>
        <taxon>Spermatophyta</taxon>
        <taxon>Magnoliopsida</taxon>
        <taxon>eudicotyledons</taxon>
        <taxon>Gunneridae</taxon>
        <taxon>Pentapetalae</taxon>
        <taxon>asterids</taxon>
        <taxon>lamiids</taxon>
        <taxon>Solanales</taxon>
        <taxon>Solanaceae</taxon>
        <taxon>Solanoideae</taxon>
        <taxon>Hyoscyameae</taxon>
        <taxon>Anisodus</taxon>
    </lineage>
</organism>
<evidence type="ECO:0000313" key="2">
    <source>
        <dbReference type="Proteomes" id="UP001291623"/>
    </source>
</evidence>
<dbReference type="Proteomes" id="UP001291623">
    <property type="component" value="Unassembled WGS sequence"/>
</dbReference>
<evidence type="ECO:0000313" key="1">
    <source>
        <dbReference type="EMBL" id="KAK4359587.1"/>
    </source>
</evidence>
<accession>A0AAE1V8K5</accession>
<gene>
    <name evidence="1" type="ORF">RND71_021816</name>
</gene>
<sequence length="97" mass="10974">MNYVSGQIAYHDSDYSLEEDDMIFDKIIDPTVEWVGVNEKSRDNQDKVNTMELGVASNMLAMFPNDAQEDDCATSDEELMSLHGDSDDENLKKSTLF</sequence>
<reference evidence="1" key="1">
    <citation type="submission" date="2023-12" db="EMBL/GenBank/DDBJ databases">
        <title>Genome assembly of Anisodus tanguticus.</title>
        <authorList>
            <person name="Wang Y.-J."/>
        </authorList>
    </citation>
    <scope>NUCLEOTIDE SEQUENCE</scope>
    <source>
        <strain evidence="1">KB-2021</strain>
        <tissue evidence="1">Leaf</tissue>
    </source>
</reference>
<comment type="caution">
    <text evidence="1">The sequence shown here is derived from an EMBL/GenBank/DDBJ whole genome shotgun (WGS) entry which is preliminary data.</text>
</comment>
<keyword evidence="2" id="KW-1185">Reference proteome</keyword>
<dbReference type="AlphaFoldDB" id="A0AAE1V8K5"/>